<comment type="caution">
    <text evidence="2">The sequence shown here is derived from an EMBL/GenBank/DDBJ whole genome shotgun (WGS) entry which is preliminary data.</text>
</comment>
<gene>
    <name evidence="2" type="ORF">ODALV1_LOCUS285</name>
</gene>
<name>A0ABP1PI70_9HEXA</name>
<feature type="compositionally biased region" description="Basic and acidic residues" evidence="1">
    <location>
        <begin position="9"/>
        <end position="19"/>
    </location>
</feature>
<proteinExistence type="predicted"/>
<accession>A0ABP1PI70</accession>
<organism evidence="2 3">
    <name type="scientific">Orchesella dallaii</name>
    <dbReference type="NCBI Taxonomy" id="48710"/>
    <lineage>
        <taxon>Eukaryota</taxon>
        <taxon>Metazoa</taxon>
        <taxon>Ecdysozoa</taxon>
        <taxon>Arthropoda</taxon>
        <taxon>Hexapoda</taxon>
        <taxon>Collembola</taxon>
        <taxon>Entomobryomorpha</taxon>
        <taxon>Entomobryoidea</taxon>
        <taxon>Orchesellidae</taxon>
        <taxon>Orchesellinae</taxon>
        <taxon>Orchesella</taxon>
    </lineage>
</organism>
<evidence type="ECO:0000256" key="1">
    <source>
        <dbReference type="SAM" id="MobiDB-lite"/>
    </source>
</evidence>
<keyword evidence="3" id="KW-1185">Reference proteome</keyword>
<evidence type="ECO:0000313" key="2">
    <source>
        <dbReference type="EMBL" id="CAL8068466.1"/>
    </source>
</evidence>
<dbReference type="EMBL" id="CAXLJM020000001">
    <property type="protein sequence ID" value="CAL8068466.1"/>
    <property type="molecule type" value="Genomic_DNA"/>
</dbReference>
<reference evidence="2 3" key="1">
    <citation type="submission" date="2024-08" db="EMBL/GenBank/DDBJ databases">
        <authorList>
            <person name="Cucini C."/>
            <person name="Frati F."/>
        </authorList>
    </citation>
    <scope>NUCLEOTIDE SEQUENCE [LARGE SCALE GENOMIC DNA]</scope>
</reference>
<sequence length="80" mass="9487">MRKVQNFSPERENSLEKGSHSQFYLETQGQTQKLVDIDIHLYIFQNTIMKGEKQLCLTKFKTKLKGLKLKRDEDENRKKG</sequence>
<feature type="region of interest" description="Disordered" evidence="1">
    <location>
        <begin position="1"/>
        <end position="21"/>
    </location>
</feature>
<dbReference type="Proteomes" id="UP001642540">
    <property type="component" value="Unassembled WGS sequence"/>
</dbReference>
<protein>
    <submittedName>
        <fullName evidence="2">Uncharacterized protein</fullName>
    </submittedName>
</protein>
<evidence type="ECO:0000313" key="3">
    <source>
        <dbReference type="Proteomes" id="UP001642540"/>
    </source>
</evidence>